<dbReference type="EMBL" id="GL883114">
    <property type="protein sequence ID" value="EGG05256.1"/>
    <property type="molecule type" value="Genomic_DNA"/>
</dbReference>
<dbReference type="PANTHER" id="PTHR13439">
    <property type="entry name" value="CT120 PROTEIN"/>
    <property type="match status" value="1"/>
</dbReference>
<keyword evidence="3 6" id="KW-1133">Transmembrane helix</keyword>
<feature type="transmembrane region" description="Helical" evidence="6">
    <location>
        <begin position="198"/>
        <end position="221"/>
    </location>
</feature>
<dbReference type="Proteomes" id="UP000001072">
    <property type="component" value="Unassembled WGS sequence"/>
</dbReference>
<dbReference type="FunCoup" id="F4RQW2">
    <property type="interactions" value="142"/>
</dbReference>
<comment type="subcellular location">
    <subcellularLocation>
        <location evidence="1">Membrane</location>
        <topology evidence="1">Multi-pass membrane protein</topology>
    </subcellularLocation>
</comment>
<proteinExistence type="predicted"/>
<dbReference type="InParanoid" id="F4RQW2"/>
<evidence type="ECO:0000256" key="4">
    <source>
        <dbReference type="ARBA" id="ARBA00023136"/>
    </source>
</evidence>
<evidence type="ECO:0000256" key="6">
    <source>
        <dbReference type="SAM" id="Phobius"/>
    </source>
</evidence>
<dbReference type="GeneID" id="18934794"/>
<dbReference type="GO" id="GO:0005783">
    <property type="term" value="C:endoplasmic reticulum"/>
    <property type="evidence" value="ECO:0007669"/>
    <property type="project" value="TreeGrafter"/>
</dbReference>
<dbReference type="STRING" id="747676.F4RQW2"/>
<evidence type="ECO:0000256" key="3">
    <source>
        <dbReference type="ARBA" id="ARBA00022989"/>
    </source>
</evidence>
<feature type="transmembrane region" description="Helical" evidence="6">
    <location>
        <begin position="108"/>
        <end position="127"/>
    </location>
</feature>
<evidence type="ECO:0000313" key="9">
    <source>
        <dbReference type="Proteomes" id="UP000001072"/>
    </source>
</evidence>
<evidence type="ECO:0000259" key="7">
    <source>
        <dbReference type="PROSITE" id="PS50922"/>
    </source>
</evidence>
<dbReference type="VEuPathDB" id="FungiDB:MELLADRAFT_88188"/>
<dbReference type="RefSeq" id="XP_007411621.1">
    <property type="nucleotide sequence ID" value="XM_007411559.1"/>
</dbReference>
<feature type="domain" description="TLC" evidence="7">
    <location>
        <begin position="67"/>
        <end position="271"/>
    </location>
</feature>
<name>F4RQW2_MELLP</name>
<evidence type="ECO:0000256" key="1">
    <source>
        <dbReference type="ARBA" id="ARBA00004141"/>
    </source>
</evidence>
<dbReference type="Pfam" id="PF03798">
    <property type="entry name" value="TRAM_LAG1_CLN8"/>
    <property type="match status" value="1"/>
</dbReference>
<dbReference type="SMART" id="SM00724">
    <property type="entry name" value="TLC"/>
    <property type="match status" value="1"/>
</dbReference>
<evidence type="ECO:0000256" key="2">
    <source>
        <dbReference type="ARBA" id="ARBA00022692"/>
    </source>
</evidence>
<dbReference type="PANTHER" id="PTHR13439:SF0">
    <property type="entry name" value="TOPOISOMERASE I DAMAGE AFFECTED PROTEIN 4"/>
    <property type="match status" value="1"/>
</dbReference>
<keyword evidence="9" id="KW-1185">Reference proteome</keyword>
<dbReference type="OrthoDB" id="10266980at2759"/>
<dbReference type="GO" id="GO:0055088">
    <property type="term" value="P:lipid homeostasis"/>
    <property type="evidence" value="ECO:0007669"/>
    <property type="project" value="TreeGrafter"/>
</dbReference>
<gene>
    <name evidence="8" type="ORF">MELLADRAFT_88188</name>
</gene>
<reference evidence="9" key="1">
    <citation type="journal article" date="2011" name="Proc. Natl. Acad. Sci. U.S.A.">
        <title>Obligate biotrophy features unraveled by the genomic analysis of rust fungi.</title>
        <authorList>
            <person name="Duplessis S."/>
            <person name="Cuomo C.A."/>
            <person name="Lin Y.-C."/>
            <person name="Aerts A."/>
            <person name="Tisserant E."/>
            <person name="Veneault-Fourrey C."/>
            <person name="Joly D.L."/>
            <person name="Hacquard S."/>
            <person name="Amselem J."/>
            <person name="Cantarel B.L."/>
            <person name="Chiu R."/>
            <person name="Coutinho P.M."/>
            <person name="Feau N."/>
            <person name="Field M."/>
            <person name="Frey P."/>
            <person name="Gelhaye E."/>
            <person name="Goldberg J."/>
            <person name="Grabherr M.G."/>
            <person name="Kodira C.D."/>
            <person name="Kohler A."/>
            <person name="Kuees U."/>
            <person name="Lindquist E.A."/>
            <person name="Lucas S.M."/>
            <person name="Mago R."/>
            <person name="Mauceli E."/>
            <person name="Morin E."/>
            <person name="Murat C."/>
            <person name="Pangilinan J.L."/>
            <person name="Park R."/>
            <person name="Pearson M."/>
            <person name="Quesneville H."/>
            <person name="Rouhier N."/>
            <person name="Sakthikumar S."/>
            <person name="Salamov A.A."/>
            <person name="Schmutz J."/>
            <person name="Selles B."/>
            <person name="Shapiro H."/>
            <person name="Tanguay P."/>
            <person name="Tuskan G.A."/>
            <person name="Henrissat B."/>
            <person name="Van de Peer Y."/>
            <person name="Rouze P."/>
            <person name="Ellis J.G."/>
            <person name="Dodds P.N."/>
            <person name="Schein J.E."/>
            <person name="Zhong S."/>
            <person name="Hamelin R.C."/>
            <person name="Grigoriev I.V."/>
            <person name="Szabo L.J."/>
            <person name="Martin F."/>
        </authorList>
    </citation>
    <scope>NUCLEOTIDE SEQUENCE [LARGE SCALE GENOMIC DNA]</scope>
    <source>
        <strain evidence="9">98AG31 / pathotype 3-4-7</strain>
    </source>
</reference>
<organism evidence="9">
    <name type="scientific">Melampsora larici-populina (strain 98AG31 / pathotype 3-4-7)</name>
    <name type="common">Poplar leaf rust fungus</name>
    <dbReference type="NCBI Taxonomy" id="747676"/>
    <lineage>
        <taxon>Eukaryota</taxon>
        <taxon>Fungi</taxon>
        <taxon>Dikarya</taxon>
        <taxon>Basidiomycota</taxon>
        <taxon>Pucciniomycotina</taxon>
        <taxon>Pucciniomycetes</taxon>
        <taxon>Pucciniales</taxon>
        <taxon>Melampsoraceae</taxon>
        <taxon>Melampsora</taxon>
    </lineage>
</organism>
<evidence type="ECO:0000256" key="5">
    <source>
        <dbReference type="PROSITE-ProRule" id="PRU00205"/>
    </source>
</evidence>
<keyword evidence="4 5" id="KW-0472">Membrane</keyword>
<dbReference type="AlphaFoldDB" id="F4RQW2"/>
<feature type="transmembrane region" description="Helical" evidence="6">
    <location>
        <begin position="165"/>
        <end position="186"/>
    </location>
</feature>
<dbReference type="HOGENOM" id="CLU_034597_0_0_1"/>
<protein>
    <recommendedName>
        <fullName evidence="7">TLC domain-containing protein</fullName>
    </recommendedName>
</protein>
<feature type="transmembrane region" description="Helical" evidence="6">
    <location>
        <begin position="139"/>
        <end position="159"/>
    </location>
</feature>
<dbReference type="PROSITE" id="PS50922">
    <property type="entry name" value="TLC"/>
    <property type="match status" value="1"/>
</dbReference>
<accession>F4RQW2</accession>
<keyword evidence="2 5" id="KW-0812">Transmembrane</keyword>
<feature type="transmembrane region" description="Helical" evidence="6">
    <location>
        <begin position="241"/>
        <end position="260"/>
    </location>
</feature>
<dbReference type="eggNOG" id="KOG4561">
    <property type="taxonomic scope" value="Eukaryota"/>
</dbReference>
<dbReference type="InterPro" id="IPR050846">
    <property type="entry name" value="TLCD"/>
</dbReference>
<dbReference type="KEGG" id="mlr:MELLADRAFT_88188"/>
<sequence>MNHFSIHNQNIETLINNLSKTLQLDNLPYHLPIILSSTLTCFVLQSISHQILSPKCFPKHYPNLSSFTKFNWDTHFVAWVHSFFATFIGCWFLLNYDRFQELHDDKLFGYNPFAVNLLSISTGYFLWDIAVSTLMVIKGNGIGFFLHAASCFIAFLYTIKPFGGYYGFVFLLWESSTIFLNPHWFFDKIGMTGSKAQMYNGIALLITFFLSRLVLGNYVSYEIFVSTSQPGVSERVGRKTLNTILSLDVLLSVLNVYWFYQMISSIKKRMKSKPNQKRKNQ</sequence>
<dbReference type="InterPro" id="IPR006634">
    <property type="entry name" value="TLC-dom"/>
</dbReference>
<feature type="transmembrane region" description="Helical" evidence="6">
    <location>
        <begin position="76"/>
        <end position="96"/>
    </location>
</feature>
<dbReference type="GO" id="GO:0016020">
    <property type="term" value="C:membrane"/>
    <property type="evidence" value="ECO:0007669"/>
    <property type="project" value="UniProtKB-SubCell"/>
</dbReference>
<evidence type="ECO:0000313" key="8">
    <source>
        <dbReference type="EMBL" id="EGG05256.1"/>
    </source>
</evidence>